<dbReference type="SUPFAM" id="SSF56925">
    <property type="entry name" value="OMPA-like"/>
    <property type="match status" value="1"/>
</dbReference>
<dbReference type="eggNOG" id="COG3637">
    <property type="taxonomic scope" value="Bacteria"/>
</dbReference>
<dbReference type="InterPro" id="IPR003394">
    <property type="entry name" value="Porin_opacity"/>
</dbReference>
<comment type="similarity">
    <text evidence="1">Belongs to the opacity porin family.</text>
</comment>
<dbReference type="InterPro" id="IPR011250">
    <property type="entry name" value="OMP/PagP_B-barrel"/>
</dbReference>
<feature type="domain" description="Porin opacity type" evidence="2">
    <location>
        <begin position="43"/>
        <end position="98"/>
    </location>
</feature>
<comment type="caution">
    <text evidence="3">The sequence shown here is derived from an EMBL/GenBank/DDBJ whole genome shotgun (WGS) entry which is preliminary data.</text>
</comment>
<sequence length="98" mass="10761">MDFSDDGYITNTHNLVTIPAGTVSPGFPAIAPHQTVNFAPTTNHISLTRVGLGAIVGVSYEITKNLALDLAYHYDDWGKLEKNKIRTHEVSTGLRFTF</sequence>
<dbReference type="AlphaFoldDB" id="F9GM81"/>
<name>F9GM81_HAEHA</name>
<organism evidence="3 4">
    <name type="scientific">Haemophilus haemolyticus M19501</name>
    <dbReference type="NCBI Taxonomy" id="1028803"/>
    <lineage>
        <taxon>Bacteria</taxon>
        <taxon>Pseudomonadati</taxon>
        <taxon>Pseudomonadota</taxon>
        <taxon>Gammaproteobacteria</taxon>
        <taxon>Pasteurellales</taxon>
        <taxon>Pasteurellaceae</taxon>
        <taxon>Haemophilus</taxon>
    </lineage>
</organism>
<evidence type="ECO:0000313" key="3">
    <source>
        <dbReference type="EMBL" id="EGT77325.1"/>
    </source>
</evidence>
<proteinExistence type="inferred from homology"/>
<accession>F9GM81</accession>
<evidence type="ECO:0000256" key="1">
    <source>
        <dbReference type="ARBA" id="ARBA00009830"/>
    </source>
</evidence>
<dbReference type="EMBL" id="AFQO01000003">
    <property type="protein sequence ID" value="EGT77325.1"/>
    <property type="molecule type" value="Genomic_DNA"/>
</dbReference>
<reference evidence="3 4" key="1">
    <citation type="journal article" date="2011" name="J. Bacteriol.">
        <title>Genome Sequences for Five Strains of the Emerging Pathogen Haemophilus haemolyticus.</title>
        <authorList>
            <person name="Jordan I.K."/>
            <person name="Conley A.B."/>
            <person name="Antonov I.V."/>
            <person name="Arthur R.A."/>
            <person name="Cook E.D."/>
            <person name="Cooper G.P."/>
            <person name="Jones B.L."/>
            <person name="Knipe K.M."/>
            <person name="Lee K.J."/>
            <person name="Liu X."/>
            <person name="Mitchell G.J."/>
            <person name="Pande P.R."/>
            <person name="Petit R.A."/>
            <person name="Qin S."/>
            <person name="Rajan V.N."/>
            <person name="Sarda S."/>
            <person name="Sebastian A."/>
            <person name="Tang S."/>
            <person name="Thapliyal R."/>
            <person name="Varghese N.J."/>
            <person name="Ye T."/>
            <person name="Katz L.S."/>
            <person name="Wang X."/>
            <person name="Rowe L."/>
            <person name="Frace M."/>
            <person name="Mayer L.W."/>
        </authorList>
    </citation>
    <scope>NUCLEOTIDE SEQUENCE [LARGE SCALE GENOMIC DNA]</scope>
    <source>
        <strain evidence="3 4">M19501</strain>
    </source>
</reference>
<protein>
    <submittedName>
        <fullName evidence="3">Putative porin, opacity type</fullName>
    </submittedName>
</protein>
<dbReference type="Proteomes" id="UP000003258">
    <property type="component" value="Unassembled WGS sequence"/>
</dbReference>
<dbReference type="Gene3D" id="2.40.160.20">
    <property type="match status" value="1"/>
</dbReference>
<evidence type="ECO:0000313" key="4">
    <source>
        <dbReference type="Proteomes" id="UP000003258"/>
    </source>
</evidence>
<evidence type="ECO:0000259" key="2">
    <source>
        <dbReference type="Pfam" id="PF02462"/>
    </source>
</evidence>
<gene>
    <name evidence="3" type="ORF">GG9_0292</name>
</gene>
<dbReference type="Pfam" id="PF02462">
    <property type="entry name" value="Opacity"/>
    <property type="match status" value="1"/>
</dbReference>
<dbReference type="GO" id="GO:0009279">
    <property type="term" value="C:cell outer membrane"/>
    <property type="evidence" value="ECO:0007669"/>
    <property type="project" value="UniProtKB-ARBA"/>
</dbReference>
<dbReference type="GO" id="GO:0015288">
    <property type="term" value="F:porin activity"/>
    <property type="evidence" value="ECO:0007669"/>
    <property type="project" value="InterPro"/>
</dbReference>
<dbReference type="PATRIC" id="fig|1028803.3.peg.300"/>